<dbReference type="RefSeq" id="XP_073391343.1">
    <property type="nucleotide sequence ID" value="XM_073535242.1"/>
</dbReference>
<evidence type="ECO:0000313" key="5">
    <source>
        <dbReference type="EnsemblPlants" id="Pp3c7_3260V3.1"/>
    </source>
</evidence>
<feature type="compositionally biased region" description="Basic and acidic residues" evidence="1">
    <location>
        <begin position="625"/>
        <end position="642"/>
    </location>
</feature>
<dbReference type="Gramene" id="Pp3c7_3260V3.2">
    <property type="protein sequence ID" value="Pp3c7_3260V3.2"/>
    <property type="gene ID" value="Pp3c7_3260"/>
</dbReference>
<dbReference type="EMBL" id="ABEU02000007">
    <property type="protein sequence ID" value="PNR50656.1"/>
    <property type="molecule type" value="Genomic_DNA"/>
</dbReference>
<reference evidence="4 6" key="2">
    <citation type="journal article" date="2018" name="Plant J.">
        <title>The Physcomitrella patens chromosome-scale assembly reveals moss genome structure and evolution.</title>
        <authorList>
            <person name="Lang D."/>
            <person name="Ullrich K.K."/>
            <person name="Murat F."/>
            <person name="Fuchs J."/>
            <person name="Jenkins J."/>
            <person name="Haas F.B."/>
            <person name="Piednoel M."/>
            <person name="Gundlach H."/>
            <person name="Van Bel M."/>
            <person name="Meyberg R."/>
            <person name="Vives C."/>
            <person name="Morata J."/>
            <person name="Symeonidi A."/>
            <person name="Hiss M."/>
            <person name="Muchero W."/>
            <person name="Kamisugi Y."/>
            <person name="Saleh O."/>
            <person name="Blanc G."/>
            <person name="Decker E.L."/>
            <person name="van Gessel N."/>
            <person name="Grimwood J."/>
            <person name="Hayes R.D."/>
            <person name="Graham S.W."/>
            <person name="Gunter L.E."/>
            <person name="McDaniel S.F."/>
            <person name="Hoernstein S.N.W."/>
            <person name="Larsson A."/>
            <person name="Li F.W."/>
            <person name="Perroud P.F."/>
            <person name="Phillips J."/>
            <person name="Ranjan P."/>
            <person name="Rokshar D.S."/>
            <person name="Rothfels C.J."/>
            <person name="Schneider L."/>
            <person name="Shu S."/>
            <person name="Stevenson D.W."/>
            <person name="Thummler F."/>
            <person name="Tillich M."/>
            <person name="Villarreal Aguilar J.C."/>
            <person name="Widiez T."/>
            <person name="Wong G.K."/>
            <person name="Wymore A."/>
            <person name="Zhang Y."/>
            <person name="Zimmer A.D."/>
            <person name="Quatrano R.S."/>
            <person name="Mayer K.F.X."/>
            <person name="Goodstein D."/>
            <person name="Casacuberta J.M."/>
            <person name="Vandepoele K."/>
            <person name="Reski R."/>
            <person name="Cuming A.C."/>
            <person name="Tuskan G.A."/>
            <person name="Maumus F."/>
            <person name="Salse J."/>
            <person name="Schmutz J."/>
            <person name="Rensing S.A."/>
        </authorList>
    </citation>
    <scope>NUCLEOTIDE SEQUENCE [LARGE SCALE GENOMIC DNA]</scope>
    <source>
        <strain evidence="5 6">cv. Gransden 2004</strain>
    </source>
</reference>
<dbReference type="EnsemblPlants" id="Pp3c7_3260V3.3">
    <property type="protein sequence ID" value="Pp3c7_3260V3.3"/>
    <property type="gene ID" value="Pp3c7_3260"/>
</dbReference>
<dbReference type="FunCoup" id="A0A2K1KA44">
    <property type="interactions" value="2398"/>
</dbReference>
<feature type="region of interest" description="Disordered" evidence="1">
    <location>
        <begin position="942"/>
        <end position="972"/>
    </location>
</feature>
<protein>
    <submittedName>
        <fullName evidence="4 5">Uncharacterized protein</fullName>
    </submittedName>
</protein>
<feature type="region of interest" description="Disordered" evidence="1">
    <location>
        <begin position="692"/>
        <end position="724"/>
    </location>
</feature>
<feature type="region of interest" description="Disordered" evidence="1">
    <location>
        <begin position="519"/>
        <end position="677"/>
    </location>
</feature>
<dbReference type="EnsemblPlants" id="Pp3c7_3260V3.2">
    <property type="protein sequence ID" value="Pp3c7_3260V3.2"/>
    <property type="gene ID" value="Pp3c7_3260"/>
</dbReference>
<dbReference type="InterPro" id="IPR054708">
    <property type="entry name" value="MTPAP-like_central"/>
</dbReference>
<feature type="compositionally biased region" description="Basic and acidic residues" evidence="1">
    <location>
        <begin position="578"/>
        <end position="596"/>
    </location>
</feature>
<dbReference type="Proteomes" id="UP000006727">
    <property type="component" value="Chromosome 7"/>
</dbReference>
<feature type="region of interest" description="Disordered" evidence="1">
    <location>
        <begin position="1212"/>
        <end position="1239"/>
    </location>
</feature>
<dbReference type="SUPFAM" id="SSF81631">
    <property type="entry name" value="PAP/OAS1 substrate-binding domain"/>
    <property type="match status" value="1"/>
</dbReference>
<sequence>MDYHESWPKPSGLTAEGASLFASAHSSAAKKEDDWWTRAEGQTAELIDSLKPTRLSEERRTAVTGFVERLIRDRFECEVIRFGSVPLKTYLPDGDIDLYIFARNDLKETWAQDVLKALKQAEDDADAEFRVKEVQYIQAEVKLIKCLVENIVVDISFNQIGGLSTLCFLERVDEEVGLNHLFKRSVILVKAWCYYESRILGAHHGLISTFALETLVLYIFHVFHSMRSLHGPLEVLYLFLTYFCNFDWDQYCLSIWGPVPLDHIPKNSSELSQKDGGWRTVARSPWEVGGKLYFSEEFIEECINRYSDVRAGSESSQGRIFNPKYLNVLDPIRHTNNLGRSVNVGSFKRIRSAFGLGARTLGEVFECPKDQITEKFKSFFSCTFKSLGRYRSAGRPDSGIPHLRGLQHPISGAGSAHPQERLSDGYRQENGADFVSSQRSLTHAGDNIRAQSQYGSWPVQLDDKPSSDLDVSEQLNDMQNVFTRLRRDSPTTIDTTFSCSSGRDDGNIMDTVSFAVDNKQERRRGSEAGSVKAIPGNSNVASSEEQLREVDGRSRYTNVDADSARVQSKGPNYYSPQEHFERSTNRRFGEEHEFANHSKTPMVGEYQRTEPTPDSLRLKSSLGDSIRHGDLSRSRNFSDESLAHPSLDQRGSLGPSGEFKTNSSHRNFLSKTSSDDETATFISGRVATEESKTTYNDGVIHQKDPTFPGDNSYQGHNQDRGSHTMSQSLLYSNLAPHVQLLPYVHPVQMHLAVPSAIPIPVLGLAGPPSASSFRAIHLSSPSGDSALNRATSHPPMQISCMPSTFSATPAYTISVGTLGDSAGSHIGGFSFHAEEQLEQRRSPLEDQAQPLQRVSVSPNASPFRSVFIGNPPVSIGSAIPFIGASPELPQVSGKSNAASRGRGCAVEMAGLQMHSPVNESPSVSSLGDEGQRAASCKMGERTEYLEPRLKNRESISNSSNVKASAGKSLKDTNGNKQVYRKARSHNDKCEMEVVRSVDGNAADLPLQCFSQGNLEDACIGSSQAPRAHLPPFTSAHSYEETVPMAVPNYHRSSSVHSVTLEPAGMASHQSLQAPNNQGGSGTESTSSSTLERVAVTPVSVGVSCSTGSYPPPISEFASVSIGPSFRKCPTGTVLMPMTSPQPMYYSRSLCYSPFLILPAGTDGVVRVDSVGSLHSNCSMDFATNTLRFQSSEDSRTRTMPQVGVDIAERPTGVGNRKHMETPHVESTSEKGIPGDLQDDILRGDLPTHEKQLRRSMQYSNADFSGSNSAMKFQQVPQLWEGSTRFHGNLDLHAGPNIPYPFGLTMPLYPSHERMAEGLHTPRSFPVHDSVCTLPKSRNGTGTYIPKPRHAYTSRERVGSGARGGNQHGAHSQQDRKDREGVNQSHTSRYRSLGQGRGQHNKHEPRAQYMVNPQKSPASDPERNINSVQQTMDRRGSPPPSPISAPANQTTSAGSYTANSNGHPRTGTRAPAVILQHNLNDASTVLPYELEFGSLGPV</sequence>
<dbReference type="SUPFAM" id="SSF81301">
    <property type="entry name" value="Nucleotidyltransferase"/>
    <property type="match status" value="1"/>
</dbReference>
<dbReference type="RefSeq" id="XP_024380852.1">
    <property type="nucleotide sequence ID" value="XM_024525084.2"/>
</dbReference>
<organism evidence="4">
    <name type="scientific">Physcomitrium patens</name>
    <name type="common">Spreading-leaved earth moss</name>
    <name type="synonym">Physcomitrella patens</name>
    <dbReference type="NCBI Taxonomy" id="3218"/>
    <lineage>
        <taxon>Eukaryota</taxon>
        <taxon>Viridiplantae</taxon>
        <taxon>Streptophyta</taxon>
        <taxon>Embryophyta</taxon>
        <taxon>Bryophyta</taxon>
        <taxon>Bryophytina</taxon>
        <taxon>Bryopsida</taxon>
        <taxon>Funariidae</taxon>
        <taxon>Funariales</taxon>
        <taxon>Funariaceae</taxon>
        <taxon>Physcomitrium</taxon>
    </lineage>
</organism>
<accession>A0A2K1KA44</accession>
<feature type="compositionally biased region" description="Basic and acidic residues" evidence="1">
    <location>
        <begin position="1217"/>
        <end position="1228"/>
    </location>
</feature>
<dbReference type="KEGG" id="ppp:112284816"/>
<evidence type="ECO:0000259" key="2">
    <source>
        <dbReference type="Pfam" id="PF22600"/>
    </source>
</evidence>
<dbReference type="RefSeq" id="XP_024380853.1">
    <property type="nucleotide sequence ID" value="XM_024525085.2"/>
</dbReference>
<dbReference type="Gene3D" id="3.30.460.10">
    <property type="entry name" value="Beta Polymerase, domain 2"/>
    <property type="match status" value="1"/>
</dbReference>
<proteinExistence type="predicted"/>
<reference evidence="4 6" key="1">
    <citation type="journal article" date="2008" name="Science">
        <title>The Physcomitrella genome reveals evolutionary insights into the conquest of land by plants.</title>
        <authorList>
            <person name="Rensing S."/>
            <person name="Lang D."/>
            <person name="Zimmer A."/>
            <person name="Terry A."/>
            <person name="Salamov A."/>
            <person name="Shapiro H."/>
            <person name="Nishiyama T."/>
            <person name="Perroud P.-F."/>
            <person name="Lindquist E."/>
            <person name="Kamisugi Y."/>
            <person name="Tanahashi T."/>
            <person name="Sakakibara K."/>
            <person name="Fujita T."/>
            <person name="Oishi K."/>
            <person name="Shin-I T."/>
            <person name="Kuroki Y."/>
            <person name="Toyoda A."/>
            <person name="Suzuki Y."/>
            <person name="Hashimoto A."/>
            <person name="Yamaguchi K."/>
            <person name="Sugano A."/>
            <person name="Kohara Y."/>
            <person name="Fujiyama A."/>
            <person name="Anterola A."/>
            <person name="Aoki S."/>
            <person name="Ashton N."/>
            <person name="Barbazuk W.B."/>
            <person name="Barker E."/>
            <person name="Bennetzen J."/>
            <person name="Bezanilla M."/>
            <person name="Blankenship R."/>
            <person name="Cho S.H."/>
            <person name="Dutcher S."/>
            <person name="Estelle M."/>
            <person name="Fawcett J.A."/>
            <person name="Gundlach H."/>
            <person name="Hanada K."/>
            <person name="Heyl A."/>
            <person name="Hicks K.A."/>
            <person name="Hugh J."/>
            <person name="Lohr M."/>
            <person name="Mayer K."/>
            <person name="Melkozernov A."/>
            <person name="Murata T."/>
            <person name="Nelson D."/>
            <person name="Pils B."/>
            <person name="Prigge M."/>
            <person name="Reiss B."/>
            <person name="Renner T."/>
            <person name="Rombauts S."/>
            <person name="Rushton P."/>
            <person name="Sanderfoot A."/>
            <person name="Schween G."/>
            <person name="Shiu S.-H."/>
            <person name="Stueber K."/>
            <person name="Theodoulou F.L."/>
            <person name="Tu H."/>
            <person name="Van de Peer Y."/>
            <person name="Verrier P.J."/>
            <person name="Waters E."/>
            <person name="Wood A."/>
            <person name="Yang L."/>
            <person name="Cove D."/>
            <person name="Cuming A."/>
            <person name="Hasebe M."/>
            <person name="Lucas S."/>
            <person name="Mishler D.B."/>
            <person name="Reski R."/>
            <person name="Grigoriev I."/>
            <person name="Quatrano R.S."/>
            <person name="Boore J.L."/>
        </authorList>
    </citation>
    <scope>NUCLEOTIDE SEQUENCE [LARGE SCALE GENOMIC DNA]</scope>
    <source>
        <strain evidence="5 6">cv. Gransden 2004</strain>
    </source>
</reference>
<dbReference type="CDD" id="cd05402">
    <property type="entry name" value="NT_PAP_TUTase"/>
    <property type="match status" value="1"/>
</dbReference>
<dbReference type="PANTHER" id="PTHR45979:SF30">
    <property type="entry name" value="NUCLEOTIDYLTRANSFERASE"/>
    <property type="match status" value="1"/>
</dbReference>
<dbReference type="Pfam" id="PF22600">
    <property type="entry name" value="MTPAP-like_central"/>
    <property type="match status" value="1"/>
</dbReference>
<dbReference type="RefSeq" id="XP_024380855.1">
    <property type="nucleotide sequence ID" value="XM_024525087.2"/>
</dbReference>
<dbReference type="OrthoDB" id="273917at2759"/>
<dbReference type="Gramene" id="Pp3c7_3260V3.3">
    <property type="protein sequence ID" value="Pp3c7_3260V3.3"/>
    <property type="gene ID" value="Pp3c7_3260"/>
</dbReference>
<name>A0A2K1KA44_PHYPA</name>
<dbReference type="Pfam" id="PF26180">
    <property type="entry name" value="PAP-OAS1"/>
    <property type="match status" value="1"/>
</dbReference>
<gene>
    <name evidence="5" type="primary">LOC112284816</name>
    <name evidence="4" type="ORF">PHYPA_009842</name>
</gene>
<feature type="region of interest" description="Disordered" evidence="1">
    <location>
        <begin position="1067"/>
        <end position="1089"/>
    </location>
</feature>
<evidence type="ECO:0000313" key="4">
    <source>
        <dbReference type="EMBL" id="PNR50656.1"/>
    </source>
</evidence>
<dbReference type="Gramene" id="Pp3c7_3260V3.1">
    <property type="protein sequence ID" value="Pp3c7_3260V3.1"/>
    <property type="gene ID" value="Pp3c7_3260"/>
</dbReference>
<dbReference type="PaxDb" id="3218-PP1S136_81V6.1"/>
<dbReference type="RefSeq" id="XP_024380854.1">
    <property type="nucleotide sequence ID" value="XM_024525086.2"/>
</dbReference>
<dbReference type="STRING" id="3218.A0A2K1KA44"/>
<feature type="compositionally biased region" description="Basic and acidic residues" evidence="1">
    <location>
        <begin position="942"/>
        <end position="953"/>
    </location>
</feature>
<evidence type="ECO:0000256" key="1">
    <source>
        <dbReference type="SAM" id="MobiDB-lite"/>
    </source>
</evidence>
<dbReference type="GeneID" id="112284816"/>
<feature type="compositionally biased region" description="Polar residues" evidence="1">
    <location>
        <begin position="1447"/>
        <end position="1462"/>
    </location>
</feature>
<feature type="compositionally biased region" description="Polar residues" evidence="1">
    <location>
        <begin position="1067"/>
        <end position="1077"/>
    </location>
</feature>
<feature type="domain" description="Poly(A) RNA polymerase mitochondrial-like central palm" evidence="2">
    <location>
        <begin position="42"/>
        <end position="164"/>
    </location>
</feature>
<feature type="domain" description="PAP/OAS1 substrate-binding-related" evidence="3">
    <location>
        <begin position="176"/>
        <end position="383"/>
    </location>
</feature>
<dbReference type="InterPro" id="IPR058921">
    <property type="entry name" value="PAP/OAS1-rel"/>
</dbReference>
<feature type="compositionally biased region" description="Basic and acidic residues" evidence="1">
    <location>
        <begin position="545"/>
        <end position="554"/>
    </location>
</feature>
<dbReference type="PANTHER" id="PTHR45979">
    <property type="entry name" value="PAP/OAS1 SUBSTRATE-BINDING DOMAIN SUPERFAMILY"/>
    <property type="match status" value="1"/>
</dbReference>
<dbReference type="InterPro" id="IPR058920">
    <property type="entry name" value="PAP-OAS1-bd-rel"/>
</dbReference>
<keyword evidence="6" id="KW-1185">Reference proteome</keyword>
<dbReference type="EnsemblPlants" id="Pp3c7_3260V3.1">
    <property type="protein sequence ID" value="Pp3c7_3260V3.1"/>
    <property type="gene ID" value="Pp3c7_3260"/>
</dbReference>
<evidence type="ECO:0000313" key="6">
    <source>
        <dbReference type="Proteomes" id="UP000006727"/>
    </source>
</evidence>
<evidence type="ECO:0000259" key="3">
    <source>
        <dbReference type="Pfam" id="PF26180"/>
    </source>
</evidence>
<dbReference type="Gene3D" id="1.10.1410.10">
    <property type="match status" value="1"/>
</dbReference>
<reference evidence="5" key="3">
    <citation type="submission" date="2020-12" db="UniProtKB">
        <authorList>
            <consortium name="EnsemblPlants"/>
        </authorList>
    </citation>
    <scope>IDENTIFICATION</scope>
</reference>
<feature type="compositionally biased region" description="Polar residues" evidence="1">
    <location>
        <begin position="659"/>
        <end position="672"/>
    </location>
</feature>
<dbReference type="InterPro" id="IPR043519">
    <property type="entry name" value="NT_sf"/>
</dbReference>
<feature type="region of interest" description="Disordered" evidence="1">
    <location>
        <begin position="1328"/>
        <end position="1467"/>
    </location>
</feature>